<dbReference type="AlphaFoldDB" id="A0A9X0DK38"/>
<gene>
    <name evidence="1" type="ORF">OCU04_005990</name>
</gene>
<dbReference type="EMBL" id="JAPEIS010000006">
    <property type="protein sequence ID" value="KAJ8065295.1"/>
    <property type="molecule type" value="Genomic_DNA"/>
</dbReference>
<reference evidence="1" key="1">
    <citation type="submission" date="2022-11" db="EMBL/GenBank/DDBJ databases">
        <title>Genome Resource of Sclerotinia nivalis Strain SnTB1, a Plant Pathogen Isolated from American Ginseng.</title>
        <authorList>
            <person name="Fan S."/>
        </authorList>
    </citation>
    <scope>NUCLEOTIDE SEQUENCE</scope>
    <source>
        <strain evidence="1">SnTB1</strain>
    </source>
</reference>
<protein>
    <submittedName>
        <fullName evidence="1">Uncharacterized protein</fullName>
    </submittedName>
</protein>
<dbReference type="Proteomes" id="UP001152300">
    <property type="component" value="Unassembled WGS sequence"/>
</dbReference>
<name>A0A9X0DK38_9HELO</name>
<keyword evidence="2" id="KW-1185">Reference proteome</keyword>
<organism evidence="1 2">
    <name type="scientific">Sclerotinia nivalis</name>
    <dbReference type="NCBI Taxonomy" id="352851"/>
    <lineage>
        <taxon>Eukaryota</taxon>
        <taxon>Fungi</taxon>
        <taxon>Dikarya</taxon>
        <taxon>Ascomycota</taxon>
        <taxon>Pezizomycotina</taxon>
        <taxon>Leotiomycetes</taxon>
        <taxon>Helotiales</taxon>
        <taxon>Sclerotiniaceae</taxon>
        <taxon>Sclerotinia</taxon>
    </lineage>
</organism>
<comment type="caution">
    <text evidence="1">The sequence shown here is derived from an EMBL/GenBank/DDBJ whole genome shotgun (WGS) entry which is preliminary data.</text>
</comment>
<evidence type="ECO:0000313" key="1">
    <source>
        <dbReference type="EMBL" id="KAJ8065295.1"/>
    </source>
</evidence>
<dbReference type="OrthoDB" id="448051at2759"/>
<accession>A0A9X0DK38</accession>
<sequence length="107" mass="12531">MKQIWNSSPPYKRIKSPLTCTAYTKKRAHIYSQGEVHASTRDTRLRRHHFKVHRRDEFASRQMYHAFSRVIQLLYGNAVSVNPVAIVRVKAVVPFVMYLRLFSLSSP</sequence>
<evidence type="ECO:0000313" key="2">
    <source>
        <dbReference type="Proteomes" id="UP001152300"/>
    </source>
</evidence>
<proteinExistence type="predicted"/>